<proteinExistence type="predicted"/>
<comment type="caution">
    <text evidence="2">The sequence shown here is derived from an EMBL/GenBank/DDBJ whole genome shotgun (WGS) entry which is preliminary data.</text>
</comment>
<keyword evidence="3" id="KW-1185">Reference proteome</keyword>
<sequence>MSRKVKSFHKDSRFTHFLKKRTSYFRTTISTTHLSPSFVRIISSPNPNSIAKSQKEKKLFDAQKRHTRIAEFHIRSFRIRGGNDLVLLGLEALEGLLVGPGLDGEIGLGVEADAENDDGEKAGDVAGELPVLPLAGLARRRRRPVEEVTLRPLLVARRGPAAGAGVSAAAGAEGGEETVPEHGGKGCCRRESVEGSNDDEREREREWSPVLSRD</sequence>
<evidence type="ECO:0000313" key="3">
    <source>
        <dbReference type="Proteomes" id="UP001187192"/>
    </source>
</evidence>
<evidence type="ECO:0000313" key="2">
    <source>
        <dbReference type="EMBL" id="GMN54813.1"/>
    </source>
</evidence>
<reference evidence="2" key="1">
    <citation type="submission" date="2023-07" db="EMBL/GenBank/DDBJ databases">
        <title>draft genome sequence of fig (Ficus carica).</title>
        <authorList>
            <person name="Takahashi T."/>
            <person name="Nishimura K."/>
        </authorList>
    </citation>
    <scope>NUCLEOTIDE SEQUENCE</scope>
</reference>
<gene>
    <name evidence="2" type="ORF">TIFTF001_023941</name>
</gene>
<dbReference type="EMBL" id="BTGU01000053">
    <property type="protein sequence ID" value="GMN54813.1"/>
    <property type="molecule type" value="Genomic_DNA"/>
</dbReference>
<feature type="region of interest" description="Disordered" evidence="1">
    <location>
        <begin position="166"/>
        <end position="214"/>
    </location>
</feature>
<accession>A0AA88AH48</accession>
<feature type="compositionally biased region" description="Basic and acidic residues" evidence="1">
    <location>
        <begin position="179"/>
        <end position="214"/>
    </location>
</feature>
<protein>
    <submittedName>
        <fullName evidence="2">Uncharacterized protein</fullName>
    </submittedName>
</protein>
<dbReference type="Proteomes" id="UP001187192">
    <property type="component" value="Unassembled WGS sequence"/>
</dbReference>
<name>A0AA88AH48_FICCA</name>
<dbReference type="AlphaFoldDB" id="A0AA88AH48"/>
<organism evidence="2 3">
    <name type="scientific">Ficus carica</name>
    <name type="common">Common fig</name>
    <dbReference type="NCBI Taxonomy" id="3494"/>
    <lineage>
        <taxon>Eukaryota</taxon>
        <taxon>Viridiplantae</taxon>
        <taxon>Streptophyta</taxon>
        <taxon>Embryophyta</taxon>
        <taxon>Tracheophyta</taxon>
        <taxon>Spermatophyta</taxon>
        <taxon>Magnoliopsida</taxon>
        <taxon>eudicotyledons</taxon>
        <taxon>Gunneridae</taxon>
        <taxon>Pentapetalae</taxon>
        <taxon>rosids</taxon>
        <taxon>fabids</taxon>
        <taxon>Rosales</taxon>
        <taxon>Moraceae</taxon>
        <taxon>Ficeae</taxon>
        <taxon>Ficus</taxon>
    </lineage>
</organism>
<evidence type="ECO:0000256" key="1">
    <source>
        <dbReference type="SAM" id="MobiDB-lite"/>
    </source>
</evidence>